<dbReference type="InterPro" id="IPR004089">
    <property type="entry name" value="MCPsignal_dom"/>
</dbReference>
<evidence type="ECO:0000256" key="5">
    <source>
        <dbReference type="ARBA" id="ARBA00022519"/>
    </source>
</evidence>
<keyword evidence="2" id="KW-1003">Cell membrane</keyword>
<dbReference type="PRINTS" id="PR00260">
    <property type="entry name" value="CHEMTRNSDUCR"/>
</dbReference>
<keyword evidence="5" id="KW-0997">Cell inner membrane</keyword>
<dbReference type="SUPFAM" id="SSF58104">
    <property type="entry name" value="Methyl-accepting chemotaxis protein (MCP) signaling domain"/>
    <property type="match status" value="1"/>
</dbReference>
<name>A0A370XCK9_9GAMM</name>
<dbReference type="RefSeq" id="WP_115476380.1">
    <property type="nucleotide sequence ID" value="NZ_QRBF01000001.1"/>
</dbReference>
<dbReference type="PANTHER" id="PTHR43531:SF14">
    <property type="entry name" value="METHYL-ACCEPTING CHEMOTAXIS PROTEIN I-RELATED"/>
    <property type="match status" value="1"/>
</dbReference>
<dbReference type="OrthoDB" id="9765776at2"/>
<dbReference type="GO" id="GO:0005886">
    <property type="term" value="C:plasma membrane"/>
    <property type="evidence" value="ECO:0007669"/>
    <property type="project" value="UniProtKB-SubCell"/>
</dbReference>
<evidence type="ECO:0000256" key="8">
    <source>
        <dbReference type="ARBA" id="ARBA00023136"/>
    </source>
</evidence>
<dbReference type="Pfam" id="PF02203">
    <property type="entry name" value="TarH"/>
    <property type="match status" value="1"/>
</dbReference>
<evidence type="ECO:0000256" key="11">
    <source>
        <dbReference type="PROSITE-ProRule" id="PRU00284"/>
    </source>
</evidence>
<comment type="similarity">
    <text evidence="10">Belongs to the methyl-accepting chemotaxis (MCP) protein family.</text>
</comment>
<evidence type="ECO:0000256" key="1">
    <source>
        <dbReference type="ARBA" id="ARBA00004429"/>
    </source>
</evidence>
<keyword evidence="7 12" id="KW-1133">Transmembrane helix</keyword>
<evidence type="ECO:0000259" key="14">
    <source>
        <dbReference type="PROSITE" id="PS50885"/>
    </source>
</evidence>
<gene>
    <name evidence="15" type="ORF">DWU99_02340</name>
</gene>
<feature type="domain" description="Methyl-accepting transducer" evidence="13">
    <location>
        <begin position="271"/>
        <end position="500"/>
    </location>
</feature>
<dbReference type="EMBL" id="QRBF01000001">
    <property type="protein sequence ID" value="RDS86129.1"/>
    <property type="molecule type" value="Genomic_DNA"/>
</dbReference>
<dbReference type="GO" id="GO:0006935">
    <property type="term" value="P:chemotaxis"/>
    <property type="evidence" value="ECO:0007669"/>
    <property type="project" value="UniProtKB-KW"/>
</dbReference>
<keyword evidence="4" id="KW-0145">Chemotaxis</keyword>
<evidence type="ECO:0000256" key="6">
    <source>
        <dbReference type="ARBA" id="ARBA00022692"/>
    </source>
</evidence>
<dbReference type="InterPro" id="IPR003122">
    <property type="entry name" value="Tar_rcpt_lig-bd"/>
</dbReference>
<sequence length="533" mass="57231">MLAKLTIRAWLLLFLGLFSLALWWSVAQAWADAREATQTISELDRLSTADIEPLHEIQRLLLTTLVSMDNAYINLQRGNQIAATNYTRRASALRMQADKIFKSWSAKVSSDDAAADEVHRISDAYTKYTDILGTREEALYDVSLNDYVAATSGAEKADSAFQSTLRDAIEAAKQRRDALKAQSDARAVRNGHVAAGMAALSIFLMTLYSQLIYRILLRPLREVTHTFQRIAKGNLSVTIENRAKNEIGSLFAALNVMQSDLVQTVATIRQGTNDVTYGIQHISSDNRKLSGHTQQQATSLQQASTTLGQLAAAVRQNASNTLQADALASEARADAMLGSEKVSQVASTMDVVSENANRIADIVNIIEGIAFQTNILALNAAVEAARAGEHGKGFAVVATEVRSLALRSAQSAKEIKTLIEASSESVLSGAHQVLEASTAMNQIVNSVERVTATVRRIAVATSEQSEAIAHVSQVVADLDKATQQNASLVQRTASAAGALEGDAGRLVKAVSVFQIHGGMDSDHASRELSATAG</sequence>
<keyword evidence="16" id="KW-1185">Reference proteome</keyword>
<dbReference type="Pfam" id="PF00672">
    <property type="entry name" value="HAMP"/>
    <property type="match status" value="1"/>
</dbReference>
<keyword evidence="6 12" id="KW-0812">Transmembrane</keyword>
<evidence type="ECO:0000256" key="10">
    <source>
        <dbReference type="ARBA" id="ARBA00029447"/>
    </source>
</evidence>
<evidence type="ECO:0000256" key="4">
    <source>
        <dbReference type="ARBA" id="ARBA00022500"/>
    </source>
</evidence>
<dbReference type="InterPro" id="IPR003660">
    <property type="entry name" value="HAMP_dom"/>
</dbReference>
<organism evidence="15 16">
    <name type="scientific">Dyella psychrodurans</name>
    <dbReference type="NCBI Taxonomy" id="1927960"/>
    <lineage>
        <taxon>Bacteria</taxon>
        <taxon>Pseudomonadati</taxon>
        <taxon>Pseudomonadota</taxon>
        <taxon>Gammaproteobacteria</taxon>
        <taxon>Lysobacterales</taxon>
        <taxon>Rhodanobacteraceae</taxon>
        <taxon>Dyella</taxon>
    </lineage>
</organism>
<keyword evidence="3" id="KW-0488">Methylation</keyword>
<dbReference type="SMART" id="SM00283">
    <property type="entry name" value="MA"/>
    <property type="match status" value="1"/>
</dbReference>
<dbReference type="InterPro" id="IPR051310">
    <property type="entry name" value="MCP_chemotaxis"/>
</dbReference>
<comment type="caution">
    <text evidence="15">The sequence shown here is derived from an EMBL/GenBank/DDBJ whole genome shotgun (WGS) entry which is preliminary data.</text>
</comment>
<evidence type="ECO:0000256" key="9">
    <source>
        <dbReference type="ARBA" id="ARBA00023224"/>
    </source>
</evidence>
<keyword evidence="8 12" id="KW-0472">Membrane</keyword>
<dbReference type="SMART" id="SM00304">
    <property type="entry name" value="HAMP"/>
    <property type="match status" value="1"/>
</dbReference>
<dbReference type="Pfam" id="PF00015">
    <property type="entry name" value="MCPsignal"/>
    <property type="match status" value="1"/>
</dbReference>
<feature type="domain" description="HAMP" evidence="14">
    <location>
        <begin position="214"/>
        <end position="266"/>
    </location>
</feature>
<feature type="transmembrane region" description="Helical" evidence="12">
    <location>
        <begin position="193"/>
        <end position="213"/>
    </location>
</feature>
<dbReference type="GO" id="GO:0007165">
    <property type="term" value="P:signal transduction"/>
    <property type="evidence" value="ECO:0007669"/>
    <property type="project" value="UniProtKB-KW"/>
</dbReference>
<dbReference type="InterPro" id="IPR004090">
    <property type="entry name" value="Chemotax_Me-accpt_rcpt"/>
</dbReference>
<reference evidence="15 16" key="1">
    <citation type="submission" date="2018-07" db="EMBL/GenBank/DDBJ databases">
        <title>Dyella monticola sp. nov. and Dyella psychrodurans sp. nov. isolated from monsoon evergreen broad-leaved forest soil of Dinghu Mountain, China.</title>
        <authorList>
            <person name="Gao Z."/>
            <person name="Qiu L."/>
        </authorList>
    </citation>
    <scope>NUCLEOTIDE SEQUENCE [LARGE SCALE GENOMIC DNA]</scope>
    <source>
        <strain evidence="15 16">4MSK11</strain>
    </source>
</reference>
<proteinExistence type="inferred from homology"/>
<evidence type="ECO:0000256" key="3">
    <source>
        <dbReference type="ARBA" id="ARBA00022481"/>
    </source>
</evidence>
<dbReference type="CDD" id="cd06225">
    <property type="entry name" value="HAMP"/>
    <property type="match status" value="1"/>
</dbReference>
<accession>A0A370XCK9</accession>
<evidence type="ECO:0000313" key="16">
    <source>
        <dbReference type="Proteomes" id="UP000255334"/>
    </source>
</evidence>
<dbReference type="PROSITE" id="PS50111">
    <property type="entry name" value="CHEMOTAXIS_TRANSDUC_2"/>
    <property type="match status" value="1"/>
</dbReference>
<dbReference type="GO" id="GO:0004888">
    <property type="term" value="F:transmembrane signaling receptor activity"/>
    <property type="evidence" value="ECO:0007669"/>
    <property type="project" value="InterPro"/>
</dbReference>
<keyword evidence="9 11" id="KW-0807">Transducer</keyword>
<evidence type="ECO:0000313" key="15">
    <source>
        <dbReference type="EMBL" id="RDS86129.1"/>
    </source>
</evidence>
<evidence type="ECO:0000256" key="12">
    <source>
        <dbReference type="SAM" id="Phobius"/>
    </source>
</evidence>
<protein>
    <submittedName>
        <fullName evidence="15">HAMP domain-containing protein</fullName>
    </submittedName>
</protein>
<evidence type="ECO:0000256" key="7">
    <source>
        <dbReference type="ARBA" id="ARBA00022989"/>
    </source>
</evidence>
<dbReference type="Proteomes" id="UP000255334">
    <property type="component" value="Unassembled WGS sequence"/>
</dbReference>
<dbReference type="PROSITE" id="PS50885">
    <property type="entry name" value="HAMP"/>
    <property type="match status" value="1"/>
</dbReference>
<dbReference type="FunFam" id="1.10.287.950:FF:000001">
    <property type="entry name" value="Methyl-accepting chemotaxis sensory transducer"/>
    <property type="match status" value="1"/>
</dbReference>
<evidence type="ECO:0000259" key="13">
    <source>
        <dbReference type="PROSITE" id="PS50111"/>
    </source>
</evidence>
<evidence type="ECO:0000256" key="2">
    <source>
        <dbReference type="ARBA" id="ARBA00022475"/>
    </source>
</evidence>
<comment type="subcellular location">
    <subcellularLocation>
        <location evidence="1">Cell inner membrane</location>
        <topology evidence="1">Multi-pass membrane protein</topology>
    </subcellularLocation>
</comment>
<dbReference type="AlphaFoldDB" id="A0A370XCK9"/>
<dbReference type="Gene3D" id="1.10.287.950">
    <property type="entry name" value="Methyl-accepting chemotaxis protein"/>
    <property type="match status" value="1"/>
</dbReference>
<dbReference type="PANTHER" id="PTHR43531">
    <property type="entry name" value="PROTEIN ICFG"/>
    <property type="match status" value="1"/>
</dbReference>